<name>A0A0F9SP60_9ZZZZ</name>
<accession>A0A0F9SP60</accession>
<comment type="caution">
    <text evidence="1">The sequence shown here is derived from an EMBL/GenBank/DDBJ whole genome shotgun (WGS) entry which is preliminary data.</text>
</comment>
<protein>
    <submittedName>
        <fullName evidence="1">Uncharacterized protein</fullName>
    </submittedName>
</protein>
<dbReference type="AlphaFoldDB" id="A0A0F9SP60"/>
<sequence length="91" mass="10422">MRQHARLLATGRGEWMTETVFIAACRVLVDGWHLDRRLVMDAAHAAECDGTLSRIATSIEFNEPYWIVNELDRWLDTLRVLDAARRLGRAA</sequence>
<dbReference type="EMBL" id="LAZR01001805">
    <property type="protein sequence ID" value="KKN38751.1"/>
    <property type="molecule type" value="Genomic_DNA"/>
</dbReference>
<reference evidence="1" key="1">
    <citation type="journal article" date="2015" name="Nature">
        <title>Complex archaea that bridge the gap between prokaryotes and eukaryotes.</title>
        <authorList>
            <person name="Spang A."/>
            <person name="Saw J.H."/>
            <person name="Jorgensen S.L."/>
            <person name="Zaremba-Niedzwiedzka K."/>
            <person name="Martijn J."/>
            <person name="Lind A.E."/>
            <person name="van Eijk R."/>
            <person name="Schleper C."/>
            <person name="Guy L."/>
            <person name="Ettema T.J."/>
        </authorList>
    </citation>
    <scope>NUCLEOTIDE SEQUENCE</scope>
</reference>
<organism evidence="1">
    <name type="scientific">marine sediment metagenome</name>
    <dbReference type="NCBI Taxonomy" id="412755"/>
    <lineage>
        <taxon>unclassified sequences</taxon>
        <taxon>metagenomes</taxon>
        <taxon>ecological metagenomes</taxon>
    </lineage>
</organism>
<evidence type="ECO:0000313" key="1">
    <source>
        <dbReference type="EMBL" id="KKN38751.1"/>
    </source>
</evidence>
<gene>
    <name evidence="1" type="ORF">LCGC14_0750140</name>
</gene>
<proteinExistence type="predicted"/>